<dbReference type="EMBL" id="CAJB01000383">
    <property type="protein sequence ID" value="CCH79650.1"/>
    <property type="molecule type" value="Genomic_DNA"/>
</dbReference>
<accession>A0A077M6I6</accession>
<dbReference type="RefSeq" id="WP_048551557.1">
    <property type="nucleotide sequence ID" value="NZ_HF570958.1"/>
</dbReference>
<name>A0A077M6I6_9MICO</name>
<evidence type="ECO:0008006" key="3">
    <source>
        <dbReference type="Google" id="ProtNLM"/>
    </source>
</evidence>
<dbReference type="STRING" id="1194083.BN12_510010"/>
<protein>
    <recommendedName>
        <fullName evidence="3">DUF4439 domain-containing protein</fullName>
    </recommendedName>
</protein>
<organism evidence="1 2">
    <name type="scientific">Nostocoides japonicum T1-X7</name>
    <dbReference type="NCBI Taxonomy" id="1194083"/>
    <lineage>
        <taxon>Bacteria</taxon>
        <taxon>Bacillati</taxon>
        <taxon>Actinomycetota</taxon>
        <taxon>Actinomycetes</taxon>
        <taxon>Micrococcales</taxon>
        <taxon>Intrasporangiaceae</taxon>
        <taxon>Nostocoides</taxon>
    </lineage>
</organism>
<comment type="caution">
    <text evidence="1">The sequence shown here is derived from an EMBL/GenBank/DDBJ whole genome shotgun (WGS) entry which is preliminary data.</text>
</comment>
<dbReference type="OrthoDB" id="669978at2"/>
<dbReference type="Proteomes" id="UP000035721">
    <property type="component" value="Unassembled WGS sequence"/>
</dbReference>
<gene>
    <name evidence="1" type="ORF">BN12_510010</name>
</gene>
<proteinExistence type="predicted"/>
<dbReference type="AlphaFoldDB" id="A0A077M6I6"/>
<evidence type="ECO:0000313" key="1">
    <source>
        <dbReference type="EMBL" id="CCH79650.1"/>
    </source>
</evidence>
<evidence type="ECO:0000313" key="2">
    <source>
        <dbReference type="Proteomes" id="UP000035721"/>
    </source>
</evidence>
<keyword evidence="2" id="KW-1185">Reference proteome</keyword>
<sequence length="152" mass="16502">MHLPRYLAMLVDTERALADAYVAMSAGHRADADVTFTCASFARQATAHAAELAATVEDRYPSTGDGPDRLRPAPFTTTRTGAVGLLRDLAELHQLAVFAETTWELVEQVGYGLRDRELIAIASRRSTGLGVQVAWMRTRMKAEAAQALLVAT</sequence>
<reference evidence="1 2" key="1">
    <citation type="journal article" date="2013" name="ISME J.">
        <title>A metabolic model for members of the genus Tetrasphaera involved in enhanced biological phosphorus removal.</title>
        <authorList>
            <person name="Kristiansen R."/>
            <person name="Nguyen H.T.T."/>
            <person name="Saunders A.M."/>
            <person name="Nielsen J.L."/>
            <person name="Wimmer R."/>
            <person name="Le V.Q."/>
            <person name="McIlroy S.J."/>
            <person name="Petrovski S."/>
            <person name="Seviour R.J."/>
            <person name="Calteau A."/>
            <person name="Nielsen K.L."/>
            <person name="Nielsen P.H."/>
        </authorList>
    </citation>
    <scope>NUCLEOTIDE SEQUENCE [LARGE SCALE GENOMIC DNA]</scope>
    <source>
        <strain evidence="1 2">T1-X7</strain>
    </source>
</reference>